<accession>A0A0B7FUC6</accession>
<evidence type="ECO:0000313" key="4">
    <source>
        <dbReference type="EMBL" id="CEL60469.1"/>
    </source>
</evidence>
<dbReference type="GO" id="GO:0016757">
    <property type="term" value="F:glycosyltransferase activity"/>
    <property type="evidence" value="ECO:0007669"/>
    <property type="project" value="InterPro"/>
</dbReference>
<dbReference type="EMBL" id="LN679147">
    <property type="protein sequence ID" value="CEL60469.1"/>
    <property type="molecule type" value="Genomic_DNA"/>
</dbReference>
<organism evidence="4 5">
    <name type="scientific">Thanatephorus cucumeris (strain AG1-IB / isolate 7/3/14)</name>
    <name type="common">Lettuce bottom rot fungus</name>
    <name type="synonym">Rhizoctonia solani</name>
    <dbReference type="NCBI Taxonomy" id="1108050"/>
    <lineage>
        <taxon>Eukaryota</taxon>
        <taxon>Fungi</taxon>
        <taxon>Dikarya</taxon>
        <taxon>Basidiomycota</taxon>
        <taxon>Agaricomycotina</taxon>
        <taxon>Agaricomycetes</taxon>
        <taxon>Cantharellales</taxon>
        <taxon>Ceratobasidiaceae</taxon>
        <taxon>Rhizoctonia</taxon>
        <taxon>Rhizoctonia solani AG-1</taxon>
    </lineage>
</organism>
<dbReference type="Pfam" id="PF04577">
    <property type="entry name" value="Glyco_transf_61"/>
    <property type="match status" value="1"/>
</dbReference>
<keyword evidence="2" id="KW-0812">Transmembrane</keyword>
<feature type="compositionally biased region" description="Polar residues" evidence="1">
    <location>
        <begin position="118"/>
        <end position="131"/>
    </location>
</feature>
<reference evidence="4 5" key="1">
    <citation type="submission" date="2014-11" db="EMBL/GenBank/DDBJ databases">
        <authorList>
            <person name="Wibberg Daniel"/>
        </authorList>
    </citation>
    <scope>NUCLEOTIDE SEQUENCE [LARGE SCALE GENOMIC DNA]</scope>
    <source>
        <strain evidence="4">Rhizoctonia solani AG1-IB 7/3/14</strain>
    </source>
</reference>
<feature type="region of interest" description="Disordered" evidence="1">
    <location>
        <begin position="1"/>
        <end position="39"/>
    </location>
</feature>
<evidence type="ECO:0000313" key="5">
    <source>
        <dbReference type="Proteomes" id="UP000059188"/>
    </source>
</evidence>
<dbReference type="Proteomes" id="UP000059188">
    <property type="component" value="Unassembled WGS sequence"/>
</dbReference>
<feature type="domain" description="Glycosyltransferase 61 catalytic" evidence="3">
    <location>
        <begin position="428"/>
        <end position="560"/>
    </location>
</feature>
<feature type="region of interest" description="Disordered" evidence="1">
    <location>
        <begin position="118"/>
        <end position="138"/>
    </location>
</feature>
<dbReference type="InterPro" id="IPR049625">
    <property type="entry name" value="Glyco_transf_61_cat"/>
</dbReference>
<name>A0A0B7FUC6_THACB</name>
<sequence length="641" mass="72556">MFDVHNSKSNTDARNVPKVNTEAEPKMARRQGSRGHRDIQGREVWRDAKEPYRGDHHTTFYSSTPTMGKIPLRPTRRDAIVAVAGMACMLFVSSMFELGIQDPSSLYLHTTSDTLLSNQQHLAPSRPSNRHQVVPQHDDTPKAAPIPVIPKHGTHDVVHNPTKHNTPSVLKTQSWPDLSTGLPQTKLLKHGAGWTIFENIYMSNGTLYVITEDPSPWPKRRMMIDTGITALNSPENIAAREPTEYDLDWISPKDAEARWGKRVWAVPDFTILYWDPLQFINHYYHFAAELLMGTWRMLASFDPYINVRGEYTKIPTPARAVFPHVEPKVWRDGPSFNQFFLHAVWPGIGMEFSDAWEDRVKLTRSSYPTEPGNKAPHAFLYEKVLLADRSASFRGANCSVSARTVSEAIEATRADLEDGPGNEKGKWWWEPLRRRVLKISSVDQAIQDLSLWWYGNEAEVARLSETLEGGQPTVHITYISRQTARRRKLTKEDHEGLVVALKELVARKNALPPSPQNRPWRLEIVEAEHISREEQIRIAARTTVMLGVHGNGLTHLIMMPVTPLATVIELFYPGGFARDYQWTSTALGMTHYGVHNDTSFTEPSLPIVQYPEGFQGNEIPVHGPFVAKLIEERIDGAATRS</sequence>
<protein>
    <recommendedName>
        <fullName evidence="3">Glycosyltransferase 61 catalytic domain-containing protein</fullName>
    </recommendedName>
</protein>
<keyword evidence="5" id="KW-1185">Reference proteome</keyword>
<feature type="transmembrane region" description="Helical" evidence="2">
    <location>
        <begin position="79"/>
        <end position="100"/>
    </location>
</feature>
<keyword evidence="2" id="KW-0472">Membrane</keyword>
<dbReference type="OrthoDB" id="529273at2759"/>
<keyword evidence="2" id="KW-1133">Transmembrane helix</keyword>
<evidence type="ECO:0000256" key="2">
    <source>
        <dbReference type="SAM" id="Phobius"/>
    </source>
</evidence>
<dbReference type="AlphaFoldDB" id="A0A0B7FUC6"/>
<proteinExistence type="predicted"/>
<gene>
    <name evidence="4" type="ORF">RSOLAG1IB_09662</name>
</gene>
<evidence type="ECO:0000256" key="1">
    <source>
        <dbReference type="SAM" id="MobiDB-lite"/>
    </source>
</evidence>
<dbReference type="STRING" id="1108050.A0A0B7FUC6"/>
<evidence type="ECO:0000259" key="3">
    <source>
        <dbReference type="Pfam" id="PF04577"/>
    </source>
</evidence>